<keyword evidence="3" id="KW-1185">Reference proteome</keyword>
<dbReference type="RefSeq" id="WP_183790325.1">
    <property type="nucleotide sequence ID" value="NZ_JACIDU010000003.1"/>
</dbReference>
<sequence length="80" mass="8564">MSTNLFIGAMVGLMVNAVIFGIGLIPILAIPALADIAKYLIPAWVVVTFAITPFIALAIAPRLRLRTWRARGMKGDIISG</sequence>
<dbReference type="AlphaFoldDB" id="A0A7W6P186"/>
<reference evidence="2 3" key="1">
    <citation type="submission" date="2020-08" db="EMBL/GenBank/DDBJ databases">
        <title>Genomic Encyclopedia of Type Strains, Phase IV (KMG-IV): sequencing the most valuable type-strain genomes for metagenomic binning, comparative biology and taxonomic classification.</title>
        <authorList>
            <person name="Goeker M."/>
        </authorList>
    </citation>
    <scope>NUCLEOTIDE SEQUENCE [LARGE SCALE GENOMIC DNA]</scope>
    <source>
        <strain evidence="2 3">DSM 26385</strain>
    </source>
</reference>
<keyword evidence="1" id="KW-0812">Transmembrane</keyword>
<keyword evidence="1" id="KW-1133">Transmembrane helix</keyword>
<keyword evidence="1" id="KW-0472">Membrane</keyword>
<evidence type="ECO:0000313" key="2">
    <source>
        <dbReference type="EMBL" id="MBB4102606.1"/>
    </source>
</evidence>
<evidence type="ECO:0000313" key="3">
    <source>
        <dbReference type="Proteomes" id="UP000584824"/>
    </source>
</evidence>
<proteinExistence type="predicted"/>
<organism evidence="2 3">
    <name type="scientific">Allorhizobium borbori</name>
    <dbReference type="NCBI Taxonomy" id="485907"/>
    <lineage>
        <taxon>Bacteria</taxon>
        <taxon>Pseudomonadati</taxon>
        <taxon>Pseudomonadota</taxon>
        <taxon>Alphaproteobacteria</taxon>
        <taxon>Hyphomicrobiales</taxon>
        <taxon>Rhizobiaceae</taxon>
        <taxon>Rhizobium/Agrobacterium group</taxon>
        <taxon>Allorhizobium</taxon>
    </lineage>
</organism>
<protein>
    <submittedName>
        <fullName evidence="2">Uncharacterized protein</fullName>
    </submittedName>
</protein>
<comment type="caution">
    <text evidence="2">The sequence shown here is derived from an EMBL/GenBank/DDBJ whole genome shotgun (WGS) entry which is preliminary data.</text>
</comment>
<feature type="transmembrane region" description="Helical" evidence="1">
    <location>
        <begin position="39"/>
        <end position="60"/>
    </location>
</feature>
<feature type="transmembrane region" description="Helical" evidence="1">
    <location>
        <begin position="7"/>
        <end position="33"/>
    </location>
</feature>
<evidence type="ECO:0000256" key="1">
    <source>
        <dbReference type="SAM" id="Phobius"/>
    </source>
</evidence>
<gene>
    <name evidence="2" type="ORF">GGQ66_001141</name>
</gene>
<dbReference type="EMBL" id="JACIDU010000003">
    <property type="protein sequence ID" value="MBB4102606.1"/>
    <property type="molecule type" value="Genomic_DNA"/>
</dbReference>
<dbReference type="Proteomes" id="UP000584824">
    <property type="component" value="Unassembled WGS sequence"/>
</dbReference>
<name>A0A7W6P186_9HYPH</name>
<accession>A0A7W6P186</accession>